<keyword evidence="4" id="KW-1185">Reference proteome</keyword>
<organism evidence="3 4">
    <name type="scientific">Geodermatophilus saharensis</name>
    <dbReference type="NCBI Taxonomy" id="1137994"/>
    <lineage>
        <taxon>Bacteria</taxon>
        <taxon>Bacillati</taxon>
        <taxon>Actinomycetota</taxon>
        <taxon>Actinomycetes</taxon>
        <taxon>Geodermatophilales</taxon>
        <taxon>Geodermatophilaceae</taxon>
        <taxon>Geodermatophilus</taxon>
    </lineage>
</organism>
<evidence type="ECO:0000313" key="3">
    <source>
        <dbReference type="EMBL" id="SNS22357.1"/>
    </source>
</evidence>
<evidence type="ECO:0000259" key="2">
    <source>
        <dbReference type="SMART" id="SM00507"/>
    </source>
</evidence>
<gene>
    <name evidence="3" type="ORF">SAMN04488107_1766</name>
</gene>
<name>A0A239CQH1_9ACTN</name>
<dbReference type="InterPro" id="IPR003870">
    <property type="entry name" value="DUF222"/>
</dbReference>
<dbReference type="InterPro" id="IPR003615">
    <property type="entry name" value="HNH_nuc"/>
</dbReference>
<feature type="region of interest" description="Disordered" evidence="1">
    <location>
        <begin position="445"/>
        <end position="493"/>
    </location>
</feature>
<dbReference type="Gene3D" id="1.10.30.50">
    <property type="match status" value="1"/>
</dbReference>
<dbReference type="RefSeq" id="WP_089403528.1">
    <property type="nucleotide sequence ID" value="NZ_FZOH01000003.1"/>
</dbReference>
<evidence type="ECO:0000313" key="4">
    <source>
        <dbReference type="Proteomes" id="UP000198386"/>
    </source>
</evidence>
<feature type="domain" description="HNH nuclease" evidence="2">
    <location>
        <begin position="380"/>
        <end position="432"/>
    </location>
</feature>
<dbReference type="Proteomes" id="UP000198386">
    <property type="component" value="Unassembled WGS sequence"/>
</dbReference>
<dbReference type="AlphaFoldDB" id="A0A239CQH1"/>
<reference evidence="4" key="1">
    <citation type="submission" date="2017-06" db="EMBL/GenBank/DDBJ databases">
        <authorList>
            <person name="Varghese N."/>
            <person name="Submissions S."/>
        </authorList>
    </citation>
    <scope>NUCLEOTIDE SEQUENCE [LARGE SCALE GENOMIC DNA]</scope>
    <source>
        <strain evidence="4">DSM 45423</strain>
    </source>
</reference>
<dbReference type="Pfam" id="PF02720">
    <property type="entry name" value="DUF222"/>
    <property type="match status" value="1"/>
</dbReference>
<dbReference type="CDD" id="cd00085">
    <property type="entry name" value="HNHc"/>
    <property type="match status" value="1"/>
</dbReference>
<protein>
    <recommendedName>
        <fullName evidence="2">HNH nuclease domain-containing protein</fullName>
    </recommendedName>
</protein>
<feature type="region of interest" description="Disordered" evidence="1">
    <location>
        <begin position="66"/>
        <end position="86"/>
    </location>
</feature>
<feature type="compositionally biased region" description="Acidic residues" evidence="1">
    <location>
        <begin position="484"/>
        <end position="493"/>
    </location>
</feature>
<sequence length="493" mass="52744">MQEVAEYVPPVERALAGLLLARPVTVPRLPVGVSSREQKAAELQRLQARQAMTAAYEAELVLALADDSPDDGDPAPGTPGARSCKPDTELPGVSKFCTAELAVILNCGRGTADHLATRAWTYRERLPATWAALTAGDLDEARAKALVDVLQHTDPALAWRIEAAVLPDATALTVGRLKKRAIELLLEADADAVDQRRKTAERRSDVRVYPSPSDGMSTIAADLPTDVAAACQTTVDALARMLKADGDPRPIGQLRTAVFADLLQRPWQTGTAVTAHLQIVATLASLAGRSAQAGEVNGFPITAAHLRELLRELDALGVQAPEGRSVTVTLTDDGTLRATATLDRLRRLAQRGCPHHPDGDCGCTVLDRPASRDGYTPSAQQQAFVRTRDRTCRMPTCGQRVGWADADHVIPHAHGGATDCANLCCLCRSHRRVKTCARGWRFEMSPDGTLTVTTPSGTTRTTRPPGVRPPPPKAPDPPPADQPADPDDDPPPF</sequence>
<feature type="compositionally biased region" description="Low complexity" evidence="1">
    <location>
        <begin position="447"/>
        <end position="465"/>
    </location>
</feature>
<feature type="compositionally biased region" description="Pro residues" evidence="1">
    <location>
        <begin position="466"/>
        <end position="481"/>
    </location>
</feature>
<evidence type="ECO:0000256" key="1">
    <source>
        <dbReference type="SAM" id="MobiDB-lite"/>
    </source>
</evidence>
<dbReference type="OrthoDB" id="5241234at2"/>
<accession>A0A239CQH1</accession>
<dbReference type="SMART" id="SM00507">
    <property type="entry name" value="HNHc"/>
    <property type="match status" value="1"/>
</dbReference>
<dbReference type="EMBL" id="FZOH01000003">
    <property type="protein sequence ID" value="SNS22357.1"/>
    <property type="molecule type" value="Genomic_DNA"/>
</dbReference>
<proteinExistence type="predicted"/>